<name>A0A6N0HXW6_9GAMM</name>
<keyword evidence="2" id="KW-0175">Coiled coil</keyword>
<dbReference type="RefSeq" id="WP_174673373.1">
    <property type="nucleotide sequence ID" value="NZ_CP054491.1"/>
</dbReference>
<dbReference type="AlphaFoldDB" id="A0A6N0HXW6"/>
<dbReference type="InterPro" id="IPR052020">
    <property type="entry name" value="Cyclic_di-GMP/3'3'-cGAMP_PDE"/>
</dbReference>
<reference evidence="4 5" key="1">
    <citation type="submission" date="2020-05" db="EMBL/GenBank/DDBJ databases">
        <title>Horizontal transmission and recombination maintain forever young bacterial symbiont genomes.</title>
        <authorList>
            <person name="Russell S.L."/>
            <person name="Pepper-Tunick E."/>
            <person name="Svedberg J."/>
            <person name="Byrne A."/>
            <person name="Ruelas Castillo J."/>
            <person name="Vollmers C."/>
            <person name="Beinart R.A."/>
            <person name="Corbett-Detig R."/>
        </authorList>
    </citation>
    <scope>NUCLEOTIDE SEQUENCE [LARGE SCALE GENOMIC DNA]</scope>
    <source>
        <strain evidence="4">Santa_Monica_outfall</strain>
    </source>
</reference>
<evidence type="ECO:0000259" key="3">
    <source>
        <dbReference type="PROSITE" id="PS50110"/>
    </source>
</evidence>
<dbReference type="InterPro" id="IPR011006">
    <property type="entry name" value="CheY-like_superfamily"/>
</dbReference>
<protein>
    <recommendedName>
        <fullName evidence="3">Response regulatory domain-containing protein</fullName>
    </recommendedName>
</protein>
<organism evidence="4 5">
    <name type="scientific">Candidatus Reidiella endopervernicosa</name>
    <dbReference type="NCBI Taxonomy" id="2738883"/>
    <lineage>
        <taxon>Bacteria</taxon>
        <taxon>Pseudomonadati</taxon>
        <taxon>Pseudomonadota</taxon>
        <taxon>Gammaproteobacteria</taxon>
        <taxon>Candidatus Reidiella</taxon>
    </lineage>
</organism>
<dbReference type="Gene3D" id="3.40.50.2300">
    <property type="match status" value="1"/>
</dbReference>
<dbReference type="KEGG" id="rev:HUE57_13600"/>
<dbReference type="InterPro" id="IPR001789">
    <property type="entry name" value="Sig_transdc_resp-reg_receiver"/>
</dbReference>
<evidence type="ECO:0000313" key="5">
    <source>
        <dbReference type="Proteomes" id="UP000509658"/>
    </source>
</evidence>
<evidence type="ECO:0000256" key="2">
    <source>
        <dbReference type="SAM" id="Coils"/>
    </source>
</evidence>
<evidence type="ECO:0000256" key="1">
    <source>
        <dbReference type="PROSITE-ProRule" id="PRU00169"/>
    </source>
</evidence>
<dbReference type="EMBL" id="CP054491">
    <property type="protein sequence ID" value="QKQ27203.1"/>
    <property type="molecule type" value="Genomic_DNA"/>
</dbReference>
<dbReference type="GO" id="GO:0000160">
    <property type="term" value="P:phosphorelay signal transduction system"/>
    <property type="evidence" value="ECO:0007669"/>
    <property type="project" value="InterPro"/>
</dbReference>
<dbReference type="SUPFAM" id="SSF52172">
    <property type="entry name" value="CheY-like"/>
    <property type="match status" value="1"/>
</dbReference>
<accession>A0A6N0HXW6</accession>
<sequence length="107" mass="12467">MMPSWSDSASRRRAIDLGADDFIAKPIDPTELETRVKSLLRISLYQQSLNNLNSELERKVQQRTEHLERALKHVEEAWEQNKLAYRETVMRLGLAAEFKDRCTATHL</sequence>
<keyword evidence="5" id="KW-1185">Reference proteome</keyword>
<feature type="coiled-coil region" evidence="2">
    <location>
        <begin position="42"/>
        <end position="77"/>
    </location>
</feature>
<evidence type="ECO:0000313" key="4">
    <source>
        <dbReference type="EMBL" id="QKQ27203.1"/>
    </source>
</evidence>
<comment type="caution">
    <text evidence="1">Lacks conserved residue(s) required for the propagation of feature annotation.</text>
</comment>
<proteinExistence type="predicted"/>
<dbReference type="PANTHER" id="PTHR45228">
    <property type="entry name" value="CYCLIC DI-GMP PHOSPHODIESTERASE TM_0186-RELATED"/>
    <property type="match status" value="1"/>
</dbReference>
<dbReference type="Proteomes" id="UP000509658">
    <property type="component" value="Chromosome"/>
</dbReference>
<feature type="domain" description="Response regulatory" evidence="3">
    <location>
        <begin position="1"/>
        <end position="40"/>
    </location>
</feature>
<dbReference type="PROSITE" id="PS50110">
    <property type="entry name" value="RESPONSE_REGULATORY"/>
    <property type="match status" value="1"/>
</dbReference>
<gene>
    <name evidence="4" type="ORF">HUE57_13600</name>
</gene>